<feature type="compositionally biased region" description="Basic and acidic residues" evidence="1">
    <location>
        <begin position="67"/>
        <end position="78"/>
    </location>
</feature>
<proteinExistence type="predicted"/>
<dbReference type="Proteomes" id="UP000682733">
    <property type="component" value="Unassembled WGS sequence"/>
</dbReference>
<feature type="region of interest" description="Disordered" evidence="1">
    <location>
        <begin position="28"/>
        <end position="118"/>
    </location>
</feature>
<sequence>MHDPQCSRRFYDGLRKDSTVDYECEKLIPTGRDQKDSSDFDDTSKVETSHKILTRKKMPRGRKRRKQETDHKRRDRQSVEASPARKRRKQETADERRERQLKNASRERRRTEQETQDE</sequence>
<evidence type="ECO:0000256" key="1">
    <source>
        <dbReference type="SAM" id="MobiDB-lite"/>
    </source>
</evidence>
<evidence type="ECO:0000313" key="3">
    <source>
        <dbReference type="EMBL" id="CAF3734974.1"/>
    </source>
</evidence>
<feature type="compositionally biased region" description="Basic residues" evidence="1">
    <location>
        <begin position="52"/>
        <end position="66"/>
    </location>
</feature>
<evidence type="ECO:0000313" key="2">
    <source>
        <dbReference type="EMBL" id="CAF0962277.1"/>
    </source>
</evidence>
<dbReference type="EMBL" id="CAJNOK010005159">
    <property type="protein sequence ID" value="CAF0962277.1"/>
    <property type="molecule type" value="Genomic_DNA"/>
</dbReference>
<name>A0A8S2DSA1_9BILA</name>
<gene>
    <name evidence="2" type="ORF">OVA965_LOCUS12697</name>
    <name evidence="3" type="ORF">TMI583_LOCUS12701</name>
</gene>
<dbReference type="Proteomes" id="UP000677228">
    <property type="component" value="Unassembled WGS sequence"/>
</dbReference>
<feature type="compositionally biased region" description="Basic and acidic residues" evidence="1">
    <location>
        <begin position="90"/>
        <end position="118"/>
    </location>
</feature>
<feature type="compositionally biased region" description="Basic and acidic residues" evidence="1">
    <location>
        <begin position="28"/>
        <end position="50"/>
    </location>
</feature>
<dbReference type="AlphaFoldDB" id="A0A8S2DSA1"/>
<accession>A0A8S2DSA1</accession>
<organism evidence="2 4">
    <name type="scientific">Didymodactylos carnosus</name>
    <dbReference type="NCBI Taxonomy" id="1234261"/>
    <lineage>
        <taxon>Eukaryota</taxon>
        <taxon>Metazoa</taxon>
        <taxon>Spiralia</taxon>
        <taxon>Gnathifera</taxon>
        <taxon>Rotifera</taxon>
        <taxon>Eurotatoria</taxon>
        <taxon>Bdelloidea</taxon>
        <taxon>Philodinida</taxon>
        <taxon>Philodinidae</taxon>
        <taxon>Didymodactylos</taxon>
    </lineage>
</organism>
<comment type="caution">
    <text evidence="2">The sequence shown here is derived from an EMBL/GenBank/DDBJ whole genome shotgun (WGS) entry which is preliminary data.</text>
</comment>
<reference evidence="2" key="1">
    <citation type="submission" date="2021-02" db="EMBL/GenBank/DDBJ databases">
        <authorList>
            <person name="Nowell W R."/>
        </authorList>
    </citation>
    <scope>NUCLEOTIDE SEQUENCE</scope>
</reference>
<evidence type="ECO:0000313" key="4">
    <source>
        <dbReference type="Proteomes" id="UP000677228"/>
    </source>
</evidence>
<dbReference type="EMBL" id="CAJOBA010005164">
    <property type="protein sequence ID" value="CAF3734974.1"/>
    <property type="molecule type" value="Genomic_DNA"/>
</dbReference>
<protein>
    <submittedName>
        <fullName evidence="2">Uncharacterized protein</fullName>
    </submittedName>
</protein>